<comment type="caution">
    <text evidence="4">The sequence shown here is derived from an EMBL/GenBank/DDBJ whole genome shotgun (WGS) entry which is preliminary data.</text>
</comment>
<accession>A0ABT2YTB9</accession>
<sequence length="133" mass="14796">MRKFESNDRDALIQLWETVFPDDPPHNEPAAVLRAKLEVDDLVFVAESNGKIVGACMAGYDGHRGWLYAVAVYKEHRRNGTGAELVKHAMAALKELGCIKVNLQIRVTNTQVAAFYESLGFSVEERLSMGAFL</sequence>
<organism evidence="4 5">
    <name type="scientific">Marinomonas sargassi</name>
    <dbReference type="NCBI Taxonomy" id="2984494"/>
    <lineage>
        <taxon>Bacteria</taxon>
        <taxon>Pseudomonadati</taxon>
        <taxon>Pseudomonadota</taxon>
        <taxon>Gammaproteobacteria</taxon>
        <taxon>Oceanospirillales</taxon>
        <taxon>Oceanospirillaceae</taxon>
        <taxon>Marinomonas</taxon>
    </lineage>
</organism>
<evidence type="ECO:0000256" key="2">
    <source>
        <dbReference type="ARBA" id="ARBA00023315"/>
    </source>
</evidence>
<feature type="domain" description="N-acetyltransferase" evidence="3">
    <location>
        <begin position="1"/>
        <end position="133"/>
    </location>
</feature>
<dbReference type="PANTHER" id="PTHR43877">
    <property type="entry name" value="AMINOALKYLPHOSPHONATE N-ACETYLTRANSFERASE-RELATED-RELATED"/>
    <property type="match status" value="1"/>
</dbReference>
<dbReference type="RefSeq" id="WP_263530529.1">
    <property type="nucleotide sequence ID" value="NZ_JAOVZB010000004.1"/>
</dbReference>
<gene>
    <name evidence="4" type="ORF">OFY17_09690</name>
</gene>
<keyword evidence="1 4" id="KW-0808">Transferase</keyword>
<proteinExistence type="predicted"/>
<dbReference type="Gene3D" id="3.40.630.30">
    <property type="match status" value="1"/>
</dbReference>
<keyword evidence="2 4" id="KW-0012">Acyltransferase</keyword>
<dbReference type="Proteomes" id="UP001209713">
    <property type="component" value="Unassembled WGS sequence"/>
</dbReference>
<dbReference type="SUPFAM" id="SSF55729">
    <property type="entry name" value="Acyl-CoA N-acyltransferases (Nat)"/>
    <property type="match status" value="1"/>
</dbReference>
<dbReference type="InterPro" id="IPR000182">
    <property type="entry name" value="GNAT_dom"/>
</dbReference>
<protein>
    <submittedName>
        <fullName evidence="4">GNAT family acetyltransferase</fullName>
        <ecNumber evidence="4">2.3.1.-</ecNumber>
    </submittedName>
</protein>
<dbReference type="EC" id="2.3.1.-" evidence="4"/>
<dbReference type="NCBIfam" id="NF002959">
    <property type="entry name" value="PRK03624.1"/>
    <property type="match status" value="1"/>
</dbReference>
<evidence type="ECO:0000256" key="1">
    <source>
        <dbReference type="ARBA" id="ARBA00022679"/>
    </source>
</evidence>
<dbReference type="EMBL" id="JAOVZB010000004">
    <property type="protein sequence ID" value="MCV2403148.1"/>
    <property type="molecule type" value="Genomic_DNA"/>
</dbReference>
<dbReference type="InterPro" id="IPR016181">
    <property type="entry name" value="Acyl_CoA_acyltransferase"/>
</dbReference>
<dbReference type="Pfam" id="PF00583">
    <property type="entry name" value="Acetyltransf_1"/>
    <property type="match status" value="1"/>
</dbReference>
<evidence type="ECO:0000259" key="3">
    <source>
        <dbReference type="PROSITE" id="PS51186"/>
    </source>
</evidence>
<dbReference type="InterPro" id="IPR050832">
    <property type="entry name" value="Bact_Acetyltransf"/>
</dbReference>
<dbReference type="CDD" id="cd04301">
    <property type="entry name" value="NAT_SF"/>
    <property type="match status" value="1"/>
</dbReference>
<evidence type="ECO:0000313" key="5">
    <source>
        <dbReference type="Proteomes" id="UP001209713"/>
    </source>
</evidence>
<name>A0ABT2YTB9_9GAMM</name>
<dbReference type="PANTHER" id="PTHR43877:SF1">
    <property type="entry name" value="ACETYLTRANSFERASE"/>
    <property type="match status" value="1"/>
</dbReference>
<evidence type="ECO:0000313" key="4">
    <source>
        <dbReference type="EMBL" id="MCV2403148.1"/>
    </source>
</evidence>
<reference evidence="4 5" key="1">
    <citation type="submission" date="2022-10" db="EMBL/GenBank/DDBJ databases">
        <title>Marinomonas transparenta sp. nov. and Marinomonas sargassi sp. nov., isolated from marine alga (Sargassum natans (L.) Gaillon).</title>
        <authorList>
            <person name="Wang Y."/>
        </authorList>
    </citation>
    <scope>NUCLEOTIDE SEQUENCE [LARGE SCALE GENOMIC DNA]</scope>
    <source>
        <strain evidence="4 5">C2222</strain>
    </source>
</reference>
<dbReference type="GO" id="GO:0016746">
    <property type="term" value="F:acyltransferase activity"/>
    <property type="evidence" value="ECO:0007669"/>
    <property type="project" value="UniProtKB-KW"/>
</dbReference>
<keyword evidence="5" id="KW-1185">Reference proteome</keyword>
<dbReference type="PROSITE" id="PS51186">
    <property type="entry name" value="GNAT"/>
    <property type="match status" value="1"/>
</dbReference>